<dbReference type="Pfam" id="PF21822">
    <property type="entry name" value="Phage_TAC_15"/>
    <property type="match status" value="1"/>
</dbReference>
<evidence type="ECO:0000313" key="2">
    <source>
        <dbReference type="EMBL" id="KAB8035841.1"/>
    </source>
</evidence>
<comment type="caution">
    <text evidence="2">The sequence shown here is derived from an EMBL/GenBank/DDBJ whole genome shotgun (WGS) entry which is preliminary data.</text>
</comment>
<keyword evidence="3" id="KW-1185">Reference proteome</keyword>
<evidence type="ECO:0000313" key="3">
    <source>
        <dbReference type="Proteomes" id="UP000437748"/>
    </source>
</evidence>
<feature type="region of interest" description="Disordered" evidence="1">
    <location>
        <begin position="146"/>
        <end position="177"/>
    </location>
</feature>
<name>A0A6N6VTQ8_9BACT</name>
<organism evidence="2 3">
    <name type="scientific">Silvanigrella paludirubra</name>
    <dbReference type="NCBI Taxonomy" id="2499159"/>
    <lineage>
        <taxon>Bacteria</taxon>
        <taxon>Pseudomonadati</taxon>
        <taxon>Bdellovibrionota</taxon>
        <taxon>Oligoflexia</taxon>
        <taxon>Silvanigrellales</taxon>
        <taxon>Silvanigrellaceae</taxon>
        <taxon>Silvanigrella</taxon>
    </lineage>
</organism>
<reference evidence="2 3" key="1">
    <citation type="submission" date="2019-10" db="EMBL/GenBank/DDBJ databases">
        <title>New species of Slilvanegrellaceae.</title>
        <authorList>
            <person name="Pitt A."/>
            <person name="Hahn M.W."/>
        </authorList>
    </citation>
    <scope>NUCLEOTIDE SEQUENCE [LARGE SCALE GENOMIC DNA]</scope>
    <source>
        <strain evidence="2 3">SP-Ram-0.45-NSY-1</strain>
    </source>
</reference>
<evidence type="ECO:0000256" key="1">
    <source>
        <dbReference type="SAM" id="MobiDB-lite"/>
    </source>
</evidence>
<accession>A0A6N6VTQ8</accession>
<feature type="compositionally biased region" description="Basic and acidic residues" evidence="1">
    <location>
        <begin position="153"/>
        <end position="163"/>
    </location>
</feature>
<dbReference type="AlphaFoldDB" id="A0A6N6VTQ8"/>
<dbReference type="RefSeq" id="WP_153421866.1">
    <property type="nucleotide sequence ID" value="NZ_WFLM01000009.1"/>
</dbReference>
<proteinExistence type="predicted"/>
<dbReference type="EMBL" id="WFLM01000009">
    <property type="protein sequence ID" value="KAB8035841.1"/>
    <property type="molecule type" value="Genomic_DNA"/>
</dbReference>
<protein>
    <submittedName>
        <fullName evidence="2">Uncharacterized protein</fullName>
    </submittedName>
</protein>
<sequence>MSKDLGKDLFTVIDLDGYEYVCYLWNSDKAARWVRRCQEIFFKPIAATIGKNISIEQFSPDEFELKNMHLDIENGFNSFLNSVDEVKYVQYLKELFAGVAYKNNSINFEMHFRGKMLHMHKLAYKIMEFQLADFFDAVRGGASKFLSQTSNKKSKDSTEEKLNGESGDWSQEDLETQ</sequence>
<dbReference type="InterPro" id="IPR049156">
    <property type="entry name" value="Phage_chap_TAC_15-like"/>
</dbReference>
<gene>
    <name evidence="2" type="ORF">GCL60_16560</name>
</gene>
<dbReference type="Proteomes" id="UP000437748">
    <property type="component" value="Unassembled WGS sequence"/>
</dbReference>